<dbReference type="EMBL" id="LNIX01000004">
    <property type="protein sequence ID" value="OXA56565.1"/>
    <property type="molecule type" value="Genomic_DNA"/>
</dbReference>
<dbReference type="AlphaFoldDB" id="A0A226EG38"/>
<dbReference type="InterPro" id="IPR006578">
    <property type="entry name" value="MADF-dom"/>
</dbReference>
<dbReference type="PANTHER" id="PTHR12243:SF67">
    <property type="entry name" value="COREPRESSOR OF PANGOLIN, ISOFORM A-RELATED"/>
    <property type="match status" value="1"/>
</dbReference>
<dbReference type="Proteomes" id="UP000198287">
    <property type="component" value="Unassembled WGS sequence"/>
</dbReference>
<dbReference type="OrthoDB" id="8038273at2759"/>
<protein>
    <recommendedName>
        <fullName evidence="1">MADF domain-containing protein</fullName>
    </recommendedName>
</protein>
<dbReference type="OMA" id="FFSHEIG"/>
<evidence type="ECO:0000259" key="1">
    <source>
        <dbReference type="PROSITE" id="PS51029"/>
    </source>
</evidence>
<dbReference type="InterPro" id="IPR039353">
    <property type="entry name" value="TF_Adf1"/>
</dbReference>
<evidence type="ECO:0000313" key="2">
    <source>
        <dbReference type="EMBL" id="OXA56565.1"/>
    </source>
</evidence>
<sequence length="225" mass="25849">MDSTSGQKLRDHQELWEKRHPDVMNANKKNKVWMEIGAELGLNVKIIKKTWQGLRSQFMAFMKKLNKSSGSDGKQPFFSHEIGVGFLKGCEAGDIKTISNLDSQNGDENVEIHVIDVSQLQDVEDVEHVTVPEENIASNLVSLLKALPPSRSHSKFGRKRKIDEFDSEILTMMKEEDDEFDTFGKLISSKMRRIYEVSRKLFLEYQMKAVELIHEMEVTALDYLI</sequence>
<proteinExistence type="predicted"/>
<feature type="domain" description="MADF" evidence="1">
    <location>
        <begin position="4"/>
        <end position="92"/>
    </location>
</feature>
<dbReference type="PROSITE" id="PS51029">
    <property type="entry name" value="MADF"/>
    <property type="match status" value="1"/>
</dbReference>
<organism evidence="2 3">
    <name type="scientific">Folsomia candida</name>
    <name type="common">Springtail</name>
    <dbReference type="NCBI Taxonomy" id="158441"/>
    <lineage>
        <taxon>Eukaryota</taxon>
        <taxon>Metazoa</taxon>
        <taxon>Ecdysozoa</taxon>
        <taxon>Arthropoda</taxon>
        <taxon>Hexapoda</taxon>
        <taxon>Collembola</taxon>
        <taxon>Entomobryomorpha</taxon>
        <taxon>Isotomoidea</taxon>
        <taxon>Isotomidae</taxon>
        <taxon>Proisotominae</taxon>
        <taxon>Folsomia</taxon>
    </lineage>
</organism>
<reference evidence="2 3" key="1">
    <citation type="submission" date="2015-12" db="EMBL/GenBank/DDBJ databases">
        <title>The genome of Folsomia candida.</title>
        <authorList>
            <person name="Faddeeva A."/>
            <person name="Derks M.F."/>
            <person name="Anvar Y."/>
            <person name="Smit S."/>
            <person name="Van Straalen N."/>
            <person name="Roelofs D."/>
        </authorList>
    </citation>
    <scope>NUCLEOTIDE SEQUENCE [LARGE SCALE GENOMIC DNA]</scope>
    <source>
        <strain evidence="2 3">VU population</strain>
        <tissue evidence="2">Whole body</tissue>
    </source>
</reference>
<name>A0A226EG38_FOLCA</name>
<gene>
    <name evidence="2" type="ORF">Fcan01_08857</name>
</gene>
<keyword evidence="3" id="KW-1185">Reference proteome</keyword>
<accession>A0A226EG38</accession>
<dbReference type="Pfam" id="PF10545">
    <property type="entry name" value="MADF_DNA_bdg"/>
    <property type="match status" value="1"/>
</dbReference>
<dbReference type="PANTHER" id="PTHR12243">
    <property type="entry name" value="MADF DOMAIN TRANSCRIPTION FACTOR"/>
    <property type="match status" value="1"/>
</dbReference>
<comment type="caution">
    <text evidence="2">The sequence shown here is derived from an EMBL/GenBank/DDBJ whole genome shotgun (WGS) entry which is preliminary data.</text>
</comment>
<evidence type="ECO:0000313" key="3">
    <source>
        <dbReference type="Proteomes" id="UP000198287"/>
    </source>
</evidence>